<feature type="compositionally biased region" description="Polar residues" evidence="1">
    <location>
        <begin position="83"/>
        <end position="103"/>
    </location>
</feature>
<evidence type="ECO:0000256" key="1">
    <source>
        <dbReference type="SAM" id="MobiDB-lite"/>
    </source>
</evidence>
<feature type="compositionally biased region" description="Basic and acidic residues" evidence="1">
    <location>
        <begin position="437"/>
        <end position="448"/>
    </location>
</feature>
<feature type="compositionally biased region" description="Low complexity" evidence="1">
    <location>
        <begin position="349"/>
        <end position="381"/>
    </location>
</feature>
<proteinExistence type="predicted"/>
<feature type="region of interest" description="Disordered" evidence="1">
    <location>
        <begin position="35"/>
        <end position="152"/>
    </location>
</feature>
<reference evidence="3" key="1">
    <citation type="submission" date="2019-07" db="EMBL/GenBank/DDBJ databases">
        <title>Hyphodiscus hymeniophilus genome sequencing and assembly.</title>
        <authorList>
            <person name="Kramer G."/>
            <person name="Nodwell J."/>
        </authorList>
    </citation>
    <scope>NUCLEOTIDE SEQUENCE</scope>
    <source>
        <strain evidence="3">ATCC 34498</strain>
    </source>
</reference>
<protein>
    <submittedName>
        <fullName evidence="3">Uncharacterized protein</fullName>
    </submittedName>
</protein>
<dbReference type="AlphaFoldDB" id="A0A9P6VR75"/>
<evidence type="ECO:0000313" key="3">
    <source>
        <dbReference type="EMBL" id="KAG0652314.1"/>
    </source>
</evidence>
<comment type="caution">
    <text evidence="3">The sequence shown here is derived from an EMBL/GenBank/DDBJ whole genome shotgun (WGS) entry which is preliminary data.</text>
</comment>
<dbReference type="Proteomes" id="UP000785200">
    <property type="component" value="Unassembled WGS sequence"/>
</dbReference>
<sequence>MSSDSPPFFDANDALEVTPQTPADIAGDEIFDNLQTSKNPYRHALAGPSSDPQLPRSASQDTQSSDVSRTRPVRAVFYDLPTAHSSITSGTARSKQRASSNPLSDAFEEEDSIPLQELKPSKRKINPTSSPSFFRELPLPPPPAAAVGHRLSRHSSASDFSLAAENDNYASYQQIRQDKGKQRAIPSRESSVYHISLGAPASLSLSSGIDKASRNDGRSRNHTHETYAASLPFPDHGSTPVTHYTSPPMPRRSTKTNRDYSNAASSLPEGSTVGNIYRHYARSEMFDDIGSAVEGTSSEYDVGGGYPLPQNSGNHGPDPGSSANPLSDDGMQRSALSVRQERRPKQLNSGSRPPSSSLPSLPGPSSRLLPSSSQGVGPSSSYGDTQNLLEITERSPEAEDRTDGRSDELHGREVSETDNSPQRTPPPNANHPLESNDGPRFDVSKANEEDGEDDDYRPYVDNSDQQRQPLEREVSEALRRASNFSAYSDGSIATSVVDNFGYFHSEAASSNEIGTTSENAELSEAEADEDAQTNAFYDRDAIPAIWTSDIQHNMVRVPIQRHNRFPNPQPVSVSEDDIDSEMGESDFGDEANDWETVGESRFGGSVNMLGEGVAHRTGSSIANTSDAGTMSTYIPEISEYGSTERIAQHPGNIEYSGDYRQRDLKKTNIPIFLPIYGEHKVNGYLADSNRLRAPTSAFNSNPQPLKREHTHPFNSPPPKIAAKPSGARFSSRQRGAVKPNHFPVPASIKTDWSDEENDIGAHPTGPTRLNRPGVVAENFSRPFKAGWIDEFENSVPGMNTNGENRGFLKPIPRVTEPADRPSSWDHILAFANGDGVEGYNADGTRIADAPLEGGTLTEQSFSGHPLAAVTADGSMEQNTYGGKRSPNRKERSTLVKGPPGAFYSGLTKADRFQSATDRPRKPKPSYRRSNTNEPSGLRTFSLVKRHDRPVTPSMEDLMDIGPDPSLSSRPNDFVYRSPLAPPKRETWQALYTKEQLTQFEEAARANGISGSGEFRTIDLNDGVMESGHSLNRGGSSRHLGEPPRLWGGQKRQRVGNPFFQSPDRFQTEMPTRKMKISVIVLCLCNVVFPSLLLYHSGHLDWLMLWLTTAEFYSMGRPQKAYALWCFIGWCVALFFGLVGFLIYWFAIR</sequence>
<feature type="transmembrane region" description="Helical" evidence="2">
    <location>
        <begin position="1076"/>
        <end position="1095"/>
    </location>
</feature>
<keyword evidence="2" id="KW-0472">Membrane</keyword>
<accession>A0A9P6VR75</accession>
<gene>
    <name evidence="3" type="ORF">D0Z07_0937</name>
</gene>
<keyword evidence="4" id="KW-1185">Reference proteome</keyword>
<feature type="compositionally biased region" description="Polar residues" evidence="1">
    <location>
        <begin position="259"/>
        <end position="271"/>
    </location>
</feature>
<feature type="transmembrane region" description="Helical" evidence="2">
    <location>
        <begin position="1121"/>
        <end position="1146"/>
    </location>
</feature>
<feature type="region of interest" description="Disordered" evidence="1">
    <location>
        <begin position="873"/>
        <end position="979"/>
    </location>
</feature>
<name>A0A9P6VR75_9HELO</name>
<organism evidence="3 4">
    <name type="scientific">Hyphodiscus hymeniophilus</name>
    <dbReference type="NCBI Taxonomy" id="353542"/>
    <lineage>
        <taxon>Eukaryota</taxon>
        <taxon>Fungi</taxon>
        <taxon>Dikarya</taxon>
        <taxon>Ascomycota</taxon>
        <taxon>Pezizomycotina</taxon>
        <taxon>Leotiomycetes</taxon>
        <taxon>Helotiales</taxon>
        <taxon>Hyphodiscaceae</taxon>
        <taxon>Hyphodiscus</taxon>
    </lineage>
</organism>
<evidence type="ECO:0000313" key="4">
    <source>
        <dbReference type="Proteomes" id="UP000785200"/>
    </source>
</evidence>
<feature type="region of interest" description="Disordered" evidence="1">
    <location>
        <begin position="696"/>
        <end position="725"/>
    </location>
</feature>
<keyword evidence="2" id="KW-1133">Transmembrane helix</keyword>
<keyword evidence="2" id="KW-0812">Transmembrane</keyword>
<feature type="region of interest" description="Disordered" evidence="1">
    <location>
        <begin position="294"/>
        <end position="471"/>
    </location>
</feature>
<feature type="compositionally biased region" description="Basic and acidic residues" evidence="1">
    <location>
        <begin position="391"/>
        <end position="415"/>
    </location>
</feature>
<dbReference type="EMBL" id="VNKQ01000003">
    <property type="protein sequence ID" value="KAG0652314.1"/>
    <property type="molecule type" value="Genomic_DNA"/>
</dbReference>
<feature type="region of interest" description="Disordered" evidence="1">
    <location>
        <begin position="227"/>
        <end position="271"/>
    </location>
</feature>
<dbReference type="OrthoDB" id="5353066at2759"/>
<feature type="compositionally biased region" description="Polar residues" evidence="1">
    <location>
        <begin position="50"/>
        <end position="67"/>
    </location>
</feature>
<evidence type="ECO:0000256" key="2">
    <source>
        <dbReference type="SAM" id="Phobius"/>
    </source>
</evidence>
<feature type="region of interest" description="Disordered" evidence="1">
    <location>
        <begin position="1"/>
        <end position="23"/>
    </location>
</feature>